<comment type="subunit">
    <text evidence="3">Interacts with the flavoprotein subunit within the SDH catalytic dimer.</text>
</comment>
<comment type="similarity">
    <text evidence="3">Belongs to the SDHAF2 family.</text>
</comment>
<dbReference type="OrthoDB" id="284292at2759"/>
<dbReference type="PANTHER" id="PTHR12469:SF2">
    <property type="entry name" value="SUCCINATE DEHYDROGENASE ASSEMBLY FACTOR 2, MITOCHONDRIAL"/>
    <property type="match status" value="1"/>
</dbReference>
<gene>
    <name evidence="4" type="ORF">M422DRAFT_61099</name>
</gene>
<comment type="function">
    <text evidence="3">Plays an essential role in the assembly of succinate dehydrogenase (SDH), an enzyme complex (also referred to as respiratory complex II) that is a component of both the tricarboxylic acid (TCA) cycle and the mitochondrial electron transport chain, and which couples the oxidation of succinate to fumarate with the reduction of ubiquinone (coenzyme Q) to ubiquinol. Required for flavinylation (covalent attachment of FAD) of the flavoprotein subunit of the SDH catalytic dimer.</text>
</comment>
<dbReference type="Proteomes" id="UP000054279">
    <property type="component" value="Unassembled WGS sequence"/>
</dbReference>
<dbReference type="PANTHER" id="PTHR12469">
    <property type="entry name" value="PROTEIN EMI5 HOMOLOG, MITOCHONDRIAL"/>
    <property type="match status" value="1"/>
</dbReference>
<dbReference type="AlphaFoldDB" id="A0A0C9UPI5"/>
<dbReference type="EMBL" id="KN837175">
    <property type="protein sequence ID" value="KIJ36694.1"/>
    <property type="molecule type" value="Genomic_DNA"/>
</dbReference>
<evidence type="ECO:0000313" key="5">
    <source>
        <dbReference type="Proteomes" id="UP000054279"/>
    </source>
</evidence>
<evidence type="ECO:0000256" key="2">
    <source>
        <dbReference type="ARBA" id="ARBA00023186"/>
    </source>
</evidence>
<dbReference type="FunFam" id="1.10.150.250:FF:000004">
    <property type="entry name" value="Succinate dehydrogenase assembly factor 2, mitochondrial"/>
    <property type="match status" value="1"/>
</dbReference>
<dbReference type="Gene3D" id="1.10.150.250">
    <property type="entry name" value="Flavinator of succinate dehydrogenase"/>
    <property type="match status" value="1"/>
</dbReference>
<dbReference type="HOGENOM" id="CLU_103054_0_3_1"/>
<organism evidence="4 5">
    <name type="scientific">Sphaerobolus stellatus (strain SS14)</name>
    <dbReference type="NCBI Taxonomy" id="990650"/>
    <lineage>
        <taxon>Eukaryota</taxon>
        <taxon>Fungi</taxon>
        <taxon>Dikarya</taxon>
        <taxon>Basidiomycota</taxon>
        <taxon>Agaricomycotina</taxon>
        <taxon>Agaricomycetes</taxon>
        <taxon>Phallomycetidae</taxon>
        <taxon>Geastrales</taxon>
        <taxon>Sphaerobolaceae</taxon>
        <taxon>Sphaerobolus</taxon>
    </lineage>
</organism>
<protein>
    <recommendedName>
        <fullName evidence="3">Succinate dehydrogenase assembly factor 2, mitochondrial</fullName>
        <shortName evidence="3">SDH assembly factor 2</shortName>
        <shortName evidence="3">SDHAF2</shortName>
    </recommendedName>
</protein>
<keyword evidence="1 3" id="KW-0496">Mitochondrion</keyword>
<dbReference type="GO" id="GO:0034553">
    <property type="term" value="P:mitochondrial respiratory chain complex II assembly"/>
    <property type="evidence" value="ECO:0007669"/>
    <property type="project" value="TreeGrafter"/>
</dbReference>
<reference evidence="4 5" key="1">
    <citation type="submission" date="2014-06" db="EMBL/GenBank/DDBJ databases">
        <title>Evolutionary Origins and Diversification of the Mycorrhizal Mutualists.</title>
        <authorList>
            <consortium name="DOE Joint Genome Institute"/>
            <consortium name="Mycorrhizal Genomics Consortium"/>
            <person name="Kohler A."/>
            <person name="Kuo A."/>
            <person name="Nagy L.G."/>
            <person name="Floudas D."/>
            <person name="Copeland A."/>
            <person name="Barry K.W."/>
            <person name="Cichocki N."/>
            <person name="Veneault-Fourrey C."/>
            <person name="LaButti K."/>
            <person name="Lindquist E.A."/>
            <person name="Lipzen A."/>
            <person name="Lundell T."/>
            <person name="Morin E."/>
            <person name="Murat C."/>
            <person name="Riley R."/>
            <person name="Ohm R."/>
            <person name="Sun H."/>
            <person name="Tunlid A."/>
            <person name="Henrissat B."/>
            <person name="Grigoriev I.V."/>
            <person name="Hibbett D.S."/>
            <person name="Martin F."/>
        </authorList>
    </citation>
    <scope>NUCLEOTIDE SEQUENCE [LARGE SCALE GENOMIC DNA]</scope>
    <source>
        <strain evidence="4 5">SS14</strain>
    </source>
</reference>
<name>A0A0C9UPI5_SPHS4</name>
<keyword evidence="2 3" id="KW-0143">Chaperone</keyword>
<keyword evidence="5" id="KW-1185">Reference proteome</keyword>
<evidence type="ECO:0000256" key="3">
    <source>
        <dbReference type="HAMAP-Rule" id="MF_03057"/>
    </source>
</evidence>
<dbReference type="GO" id="GO:0005759">
    <property type="term" value="C:mitochondrial matrix"/>
    <property type="evidence" value="ECO:0007669"/>
    <property type="project" value="UniProtKB-SubCell"/>
</dbReference>
<dbReference type="InterPro" id="IPR036714">
    <property type="entry name" value="SDH_sf"/>
</dbReference>
<dbReference type="InterPro" id="IPR028882">
    <property type="entry name" value="SDHAF2"/>
</dbReference>
<accession>A0A0C9UPI5</accession>
<dbReference type="InterPro" id="IPR005631">
    <property type="entry name" value="SDH"/>
</dbReference>
<dbReference type="GO" id="GO:0006099">
    <property type="term" value="P:tricarboxylic acid cycle"/>
    <property type="evidence" value="ECO:0007669"/>
    <property type="project" value="TreeGrafter"/>
</dbReference>
<dbReference type="SUPFAM" id="SSF109910">
    <property type="entry name" value="YgfY-like"/>
    <property type="match status" value="1"/>
</dbReference>
<dbReference type="GO" id="GO:0006121">
    <property type="term" value="P:mitochondrial electron transport, succinate to ubiquinone"/>
    <property type="evidence" value="ECO:0007669"/>
    <property type="project" value="UniProtKB-UniRule"/>
</dbReference>
<dbReference type="HAMAP" id="MF_03057">
    <property type="entry name" value="SDHAF2"/>
    <property type="match status" value="1"/>
</dbReference>
<evidence type="ECO:0000256" key="1">
    <source>
        <dbReference type="ARBA" id="ARBA00023128"/>
    </source>
</evidence>
<proteinExistence type="inferred from homology"/>
<evidence type="ECO:0000313" key="4">
    <source>
        <dbReference type="EMBL" id="KIJ36694.1"/>
    </source>
</evidence>
<dbReference type="Pfam" id="PF03937">
    <property type="entry name" value="Sdh5"/>
    <property type="match status" value="1"/>
</dbReference>
<sequence length="101" mass="11881">MSHLYVFLTLKARLVYQSRKRGTLETDLLLSTFAGENLDSMSVEEMREFDRLMDEPDWDIYYWATGKREPPARWASSTLIPKLRKHTANEGKTVRRMPELS</sequence>
<comment type="subcellular location">
    <subcellularLocation>
        <location evidence="3">Mitochondrion matrix</location>
    </subcellularLocation>
</comment>